<evidence type="ECO:0000313" key="6">
    <source>
        <dbReference type="Proteomes" id="UP001243623"/>
    </source>
</evidence>
<dbReference type="KEGG" id="sgbi:P3F81_06155"/>
<comment type="similarity">
    <text evidence="1">Belongs to the type-I restriction system S methylase family.</text>
</comment>
<evidence type="ECO:0000256" key="3">
    <source>
        <dbReference type="ARBA" id="ARBA00023125"/>
    </source>
</evidence>
<dbReference type="PANTHER" id="PTHR30408">
    <property type="entry name" value="TYPE-1 RESTRICTION ENZYME ECOKI SPECIFICITY PROTEIN"/>
    <property type="match status" value="1"/>
</dbReference>
<dbReference type="EC" id="3.1.21.-" evidence="5"/>
<sequence>MNEMIGENGWRIKKIGDISSINPDSLSMSTPSNLVIKYIDIESVKPGKILAYTDFEFKNAPSRARRIVKAGDIIVSTVRPYLRAFAYVTNEYDNCICSTGFVVLRTYEEYSANYLYQYVLSEQFMGQVLPLMVGSNYPAINNKDVTNITIHIPKSKKEQQKIAEILTTVDNNIGKTEVLIEKYKNIKQGMMQDLLTKGIDEHGNIRSEETHEFKDSPIGRIPTTWDDCLISDYISFQKSGLSRKISHEDIGVPVLTSSNIDNNSKLDVKELKYWYESDPQGANIADYVLEKGDILLCFINSIEQMGKLCIFDDIGRPCIYTTNLFRIKASTNTTPKFLYYLLLSHYVQNEIRVITKPAINQASFTKQDFAKTKVPLISVEEQAKIVEALDSANAKIETEIIHLNKLTLLKQGLMQDLLIGKVRVPLEEATG</sequence>
<dbReference type="InterPro" id="IPR000055">
    <property type="entry name" value="Restrct_endonuc_typeI_TRD"/>
</dbReference>
<dbReference type="Gene3D" id="3.90.220.20">
    <property type="entry name" value="DNA methylase specificity domains"/>
    <property type="match status" value="2"/>
</dbReference>
<keyword evidence="5" id="KW-0540">Nuclease</keyword>
<accession>A0A9Y2AJB5</accession>
<dbReference type="InterPro" id="IPR052021">
    <property type="entry name" value="Type-I_RS_S_subunit"/>
</dbReference>
<dbReference type="GO" id="GO:0009307">
    <property type="term" value="P:DNA restriction-modification system"/>
    <property type="evidence" value="ECO:0007669"/>
    <property type="project" value="UniProtKB-KW"/>
</dbReference>
<name>A0A9Y2AJB5_9FIRM</name>
<keyword evidence="5" id="KW-0378">Hydrolase</keyword>
<dbReference type="GO" id="GO:0016787">
    <property type="term" value="F:hydrolase activity"/>
    <property type="evidence" value="ECO:0007669"/>
    <property type="project" value="UniProtKB-KW"/>
</dbReference>
<evidence type="ECO:0000256" key="1">
    <source>
        <dbReference type="ARBA" id="ARBA00010923"/>
    </source>
</evidence>
<dbReference type="SUPFAM" id="SSF116734">
    <property type="entry name" value="DNA methylase specificity domain"/>
    <property type="match status" value="2"/>
</dbReference>
<keyword evidence="3" id="KW-0238">DNA-binding</keyword>
<keyword evidence="5" id="KW-0255">Endonuclease</keyword>
<feature type="domain" description="Type I restriction modification DNA specificity" evidence="4">
    <location>
        <begin position="9"/>
        <end position="174"/>
    </location>
</feature>
<keyword evidence="6" id="KW-1185">Reference proteome</keyword>
<dbReference type="EMBL" id="CP120678">
    <property type="protein sequence ID" value="WIW71874.1"/>
    <property type="molecule type" value="Genomic_DNA"/>
</dbReference>
<feature type="domain" description="Type I restriction modification DNA specificity" evidence="4">
    <location>
        <begin position="249"/>
        <end position="400"/>
    </location>
</feature>
<organism evidence="5 6">
    <name type="scientific">Selenobaculum gibii</name>
    <dbReference type="NCBI Taxonomy" id="3054208"/>
    <lineage>
        <taxon>Bacteria</taxon>
        <taxon>Bacillati</taxon>
        <taxon>Bacillota</taxon>
        <taxon>Negativicutes</taxon>
        <taxon>Selenomonadales</taxon>
        <taxon>Selenomonadaceae</taxon>
        <taxon>Selenobaculum</taxon>
    </lineage>
</organism>
<dbReference type="Pfam" id="PF01420">
    <property type="entry name" value="Methylase_S"/>
    <property type="match status" value="2"/>
</dbReference>
<keyword evidence="2" id="KW-0680">Restriction system</keyword>
<dbReference type="Proteomes" id="UP001243623">
    <property type="component" value="Chromosome"/>
</dbReference>
<evidence type="ECO:0000313" key="5">
    <source>
        <dbReference type="EMBL" id="WIW71874.1"/>
    </source>
</evidence>
<evidence type="ECO:0000259" key="4">
    <source>
        <dbReference type="Pfam" id="PF01420"/>
    </source>
</evidence>
<reference evidence="5" key="1">
    <citation type="submission" date="2023-03" db="EMBL/GenBank/DDBJ databases">
        <title>Selenobaculum gbiensis gen. nov. sp. nov., a new bacterium isolated from the gut microbiota of IBD patient.</title>
        <authorList>
            <person name="Yeo S."/>
            <person name="Park H."/>
            <person name="Huh C.S."/>
        </authorList>
    </citation>
    <scope>NUCLEOTIDE SEQUENCE</scope>
    <source>
        <strain evidence="5">ICN-92133</strain>
    </source>
</reference>
<proteinExistence type="inferred from homology"/>
<dbReference type="PANTHER" id="PTHR30408:SF12">
    <property type="entry name" value="TYPE I RESTRICTION ENZYME MJAVIII SPECIFICITY SUBUNIT"/>
    <property type="match status" value="1"/>
</dbReference>
<dbReference type="GO" id="GO:0003677">
    <property type="term" value="F:DNA binding"/>
    <property type="evidence" value="ECO:0007669"/>
    <property type="project" value="UniProtKB-KW"/>
</dbReference>
<dbReference type="REBASE" id="724911">
    <property type="entry name" value="S1.Sba92133ORF6160P"/>
</dbReference>
<dbReference type="RefSeq" id="WP_309320759.1">
    <property type="nucleotide sequence ID" value="NZ_CP120678.1"/>
</dbReference>
<protein>
    <submittedName>
        <fullName evidence="5">Restriction endonuclease subunit S</fullName>
        <ecNumber evidence="5">3.1.21.-</ecNumber>
    </submittedName>
</protein>
<gene>
    <name evidence="5" type="ORF">P3F81_06155</name>
</gene>
<evidence type="ECO:0000256" key="2">
    <source>
        <dbReference type="ARBA" id="ARBA00022747"/>
    </source>
</evidence>
<dbReference type="InterPro" id="IPR044946">
    <property type="entry name" value="Restrct_endonuc_typeI_TRD_sf"/>
</dbReference>
<dbReference type="CDD" id="cd17517">
    <property type="entry name" value="RMtype1_S_EcoKI_StySPI-TRD2-CR2_like"/>
    <property type="match status" value="1"/>
</dbReference>
<dbReference type="AlphaFoldDB" id="A0A9Y2AJB5"/>
<dbReference type="GO" id="GO:0004519">
    <property type="term" value="F:endonuclease activity"/>
    <property type="evidence" value="ECO:0007669"/>
    <property type="project" value="UniProtKB-KW"/>
</dbReference>